<feature type="compositionally biased region" description="Polar residues" evidence="1">
    <location>
        <begin position="255"/>
        <end position="265"/>
    </location>
</feature>
<feature type="region of interest" description="Disordered" evidence="1">
    <location>
        <begin position="255"/>
        <end position="275"/>
    </location>
</feature>
<accession>A0A485L688</accession>
<dbReference type="OrthoDB" id="188379at2759"/>
<evidence type="ECO:0000313" key="4">
    <source>
        <dbReference type="EMBL" id="VFT92317.1"/>
    </source>
</evidence>
<dbReference type="EMBL" id="CAADRA010005704">
    <property type="protein sequence ID" value="VFT92317.1"/>
    <property type="molecule type" value="Genomic_DNA"/>
</dbReference>
<name>A0A485L688_9STRA</name>
<keyword evidence="2" id="KW-1133">Transmembrane helix</keyword>
<evidence type="ECO:0000313" key="5">
    <source>
        <dbReference type="Proteomes" id="UP000332933"/>
    </source>
</evidence>
<evidence type="ECO:0000256" key="2">
    <source>
        <dbReference type="SAM" id="Phobius"/>
    </source>
</evidence>
<reference evidence="3" key="2">
    <citation type="submission" date="2019-06" db="EMBL/GenBank/DDBJ databases">
        <title>Genomics analysis of Aphanomyces spp. identifies a new class of oomycete effector associated with host adaptation.</title>
        <authorList>
            <person name="Gaulin E."/>
        </authorList>
    </citation>
    <scope>NUCLEOTIDE SEQUENCE</scope>
    <source>
        <strain evidence="3">CBS 578.67</strain>
    </source>
</reference>
<evidence type="ECO:0000313" key="3">
    <source>
        <dbReference type="EMBL" id="KAF0693534.1"/>
    </source>
</evidence>
<gene>
    <name evidence="4" type="primary">Aste57867_15515</name>
    <name evidence="3" type="ORF">As57867_015459</name>
    <name evidence="4" type="ORF">ASTE57867_15515</name>
</gene>
<keyword evidence="2" id="KW-0472">Membrane</keyword>
<evidence type="ECO:0000256" key="1">
    <source>
        <dbReference type="SAM" id="MobiDB-lite"/>
    </source>
</evidence>
<keyword evidence="2" id="KW-0812">Transmembrane</keyword>
<dbReference type="EMBL" id="VJMH01005683">
    <property type="protein sequence ID" value="KAF0693534.1"/>
    <property type="molecule type" value="Genomic_DNA"/>
</dbReference>
<dbReference type="Proteomes" id="UP000332933">
    <property type="component" value="Unassembled WGS sequence"/>
</dbReference>
<keyword evidence="5" id="KW-1185">Reference proteome</keyword>
<reference evidence="4 5" key="1">
    <citation type="submission" date="2019-03" db="EMBL/GenBank/DDBJ databases">
        <authorList>
            <person name="Gaulin E."/>
            <person name="Dumas B."/>
        </authorList>
    </citation>
    <scope>NUCLEOTIDE SEQUENCE [LARGE SCALE GENOMIC DNA]</scope>
    <source>
        <strain evidence="4">CBS 568.67</strain>
    </source>
</reference>
<dbReference type="AlphaFoldDB" id="A0A485L688"/>
<proteinExistence type="predicted"/>
<organism evidence="4 5">
    <name type="scientific">Aphanomyces stellatus</name>
    <dbReference type="NCBI Taxonomy" id="120398"/>
    <lineage>
        <taxon>Eukaryota</taxon>
        <taxon>Sar</taxon>
        <taxon>Stramenopiles</taxon>
        <taxon>Oomycota</taxon>
        <taxon>Saprolegniomycetes</taxon>
        <taxon>Saprolegniales</taxon>
        <taxon>Verrucalvaceae</taxon>
        <taxon>Aphanomyces</taxon>
    </lineage>
</organism>
<feature type="transmembrane region" description="Helical" evidence="2">
    <location>
        <begin position="12"/>
        <end position="33"/>
    </location>
</feature>
<feature type="compositionally biased region" description="Basic and acidic residues" evidence="1">
    <location>
        <begin position="266"/>
        <end position="275"/>
    </location>
</feature>
<sequence length="445" mass="48734">MSSSVVRHRYFKPAIITTAVVGALGIAVAIILVTRSSTTTTSAPPPNATDGALLPTQLRPYGKATSTEILLDIPWREQPFDPTDLGYCGETALSMAGQYFGMWIAPEVVRTMSDVDQLTVVLPQDDSHGKKLVRQMQDLRLTYSLWDYTRYAEPQVQPYLLWVKRALTQFQPVLVVSYVCDTDSPNADYDHIMPAVGIASARLSDMATYRGDDRLSIHSMLLGLEYAPPTTTCVASNASAVVTRSFDLWQGNLTTESQTHGQQRPGNRDSTGRRDATRMAFSTGGSIPISRDFGMAVTGIADPNRVAFPTRLVLDPAVPTDDDDDDVIIHATLKLWVNLATHGRSYSIVRYNDPSDCPAAATKADDYLRATFEHACTITASADAMAYADPTPLNYDDIYIYRVVANQDVVDKTRIPREACNGTLGVLPPSNFCGTVDSTSCPFRK</sequence>
<protein>
    <submittedName>
        <fullName evidence="4">Aste57867_15515 protein</fullName>
    </submittedName>
</protein>